<dbReference type="Pfam" id="PF23084">
    <property type="entry name" value="KH_PARP14_1"/>
    <property type="match status" value="1"/>
</dbReference>
<dbReference type="PANTHER" id="PTHR14453">
    <property type="entry name" value="PARP/ZINC FINGER CCCH TYPE DOMAIN CONTAINING PROTEIN"/>
    <property type="match status" value="1"/>
</dbReference>
<accession>A0A9F3VZZ2</accession>
<dbReference type="Pfam" id="PF23249">
    <property type="entry name" value="KH_PARP14_3"/>
    <property type="match status" value="1"/>
</dbReference>
<dbReference type="Pfam" id="PF23245">
    <property type="entry name" value="RRM_PARP14_2"/>
    <property type="match status" value="1"/>
</dbReference>
<feature type="coiled-coil region" evidence="8">
    <location>
        <begin position="537"/>
        <end position="565"/>
    </location>
</feature>
<dbReference type="InterPro" id="IPR057043">
    <property type="entry name" value="PARP14_KH_2"/>
</dbReference>
<dbReference type="Pfam" id="PF22005">
    <property type="entry name" value="WWE_1"/>
    <property type="match status" value="1"/>
</dbReference>
<dbReference type="FunFam" id="3.90.228.10:FF:000008">
    <property type="entry name" value="Poly [ADP-ribose] polymerase"/>
    <property type="match status" value="1"/>
</dbReference>
<dbReference type="GO" id="GO:0003950">
    <property type="term" value="F:NAD+ poly-ADP-ribosyltransferase activity"/>
    <property type="evidence" value="ECO:0007669"/>
    <property type="project" value="UniProtKB-UniRule"/>
</dbReference>
<evidence type="ECO:0000259" key="11">
    <source>
        <dbReference type="PROSITE" id="PS51059"/>
    </source>
</evidence>
<reference evidence="14" key="1">
    <citation type="submission" date="2025-08" db="UniProtKB">
        <authorList>
            <consortium name="RefSeq"/>
        </authorList>
    </citation>
    <scope>IDENTIFICATION</scope>
    <source>
        <tissue evidence="14">Liver</tissue>
    </source>
</reference>
<sequence length="1916" mass="215407">MAEAEEVFRFPLVAEGNWGCSLSKNLKNKLHCYFQSPKRSGGGECKIHVNPGREGQITVYFAKEEVRERVLNMKHHELSLPENKKLKLMVFLPSVGVVPDNSELLEEQDPSQPVAAKEPHQLGEQSLVNYSSDANSDYSEKEAGKMAIQESFSVVVMADADSEIQMDFLEMYFENKKYSGGGPVKSCIKDGQQFIITFENEADAHEVLRRDHHQVNKIVLHVRKYQQELKQDQSETSSSLVVLENVKETTIKCMLVLLVETVSGLSEEDRDFDVEMVPESNAAVITFIKPIETGTFIKEFNQYHRVKQQKISARPLEITESILVENIPPGISKDYIIIYFESKKHGGGVVLETTYIPEDNSAMITFQDGKVVTTILQQKHSLMNVPVSVYPYYKSLGAAVYGKERAQIKMPDPFQVSIDPYHWQFLKQNYRLLQEITHEMAGHCCEIKWPSELCANPEIMVHPSRDLSKKKRSLVKTWKEEALTHLTQILSQQKVVKCEINSELWEAIRNSLVKDDILIFQDASKKEVVLAGAAGSVNDTEQEMKMLIENAVKKIERERQTIQETISVTACKYTILCNSGLQESICSEFPELKIAYDASKEHITLRGLVAEVFKVKSDILERISCMVQKPVDVHSNILLFLQLVDNVSLSQLLFWTKKINAFYEFNNESVQLIGGILQDLHRAEEELNKDLTFQTIELEDCTITKKKEWMELTEQLYKSYNCSGEAIIIQELEGQIVVAGYFKEVLIVHQKLSDFVDNNTYIQRNIKTKSTAVVMYVQQEKRQNWINLDKQGVKIHFGIWTSDKVICLEGPRVAVLKGVEVFHNILSDLHTVNVVIDKPGAKALFKEQEELYISGAKQRFNCLIKIQEGIKVEETGEDGNGYGEEQQSCYEVKLRNGIVVIVQKADLTQCSTDVIVNASNEELKHIGGLAKVLLSAAGPELQKECDDHVRQYGLFKTGCATITSAGKLPCKQVIHAIGPRWNSAEKEKCIQLLKQSVRESLKLADSCKHRSIAIPAISSGVFGFPLKQCTHSIVTAIKESVEDLSENSCLKQIYLVDIRKDTVQAFSETLNEVFGPSASKTDLFSKAKHPAAESLPGPEVLMTAEGLKILLQKKGIEETATDVIVNSVARDLQLDRGPLSKALLAKAGAELQVELTQEGQGKDIKEGCLLKTSGYALGCSHVLHAILPAWNQRKNSESKILEDIIEECLKVTEQLSLKSITIPAIGTGNLGYPKQLVAKLMFDELLKFSRTENPKSLKEVHFVLHPSDTTTIQAFTDELNSRLTGSQTNSSVPKAASENFQQGSRAFFGRISTPKYGSSKMQIGSVELQVEQGDITDQKTDAIINITNQTFNLRNGVSKVIMASAGPAVAKECVELASQPHNNLICTQGGNLPCKNIIHLMNNSDIKKQVFKTLMECEQRQFTSVAFPAIGTGNARRDPVIAADSMIDGIVDYASKTSAPRVREIKIIIFQPHLLDVFYTSMQRKEVTASKTGGTANTSKSFLSKVAEFFTTKKPAVELKPALFFERMVEPAIFQICGDHQKNVEDAASWIKNLMLEYQNEYTVSDEWISNFGESEYKKLEDLQTTLHIVIKLDNEASPPSLCICGITKDVLRASAEIQAMIRMIREGREEKSKADLLSNLVEWRYEDNGQYKSFDSLTNMQLEAAAQNQKLHELTIQNKRYKVDPSRLCATDDQGTCIALRRVAKVEDNLATAVPEEWDDMEETLRVKVVELKPEMKEYKKVQDMFNQTCKGYTIQKIERVQNLYYWQAYQIKKQEMDAKNINRNNERLLFHGTASTSLTLINNTGFNRSYAGLHAANYGNGTYFAVNACYSAHNTYSKPDASRTKYMYLARVLVGEYCVGSKGLVVPNPKSGTDPTDLFDSVTDDLRRPSIFVIFNDIQAYPEYLISFHQSVLS</sequence>
<dbReference type="InterPro" id="IPR002589">
    <property type="entry name" value="Macro_dom"/>
</dbReference>
<dbReference type="GO" id="GO:0010629">
    <property type="term" value="P:negative regulation of gene expression"/>
    <property type="evidence" value="ECO:0007669"/>
    <property type="project" value="TreeGrafter"/>
</dbReference>
<dbReference type="PROSITE" id="PS51154">
    <property type="entry name" value="MACRO"/>
    <property type="match status" value="3"/>
</dbReference>
<dbReference type="Proteomes" id="UP000695026">
    <property type="component" value="Unplaced"/>
</dbReference>
<dbReference type="SUPFAM" id="SSF117839">
    <property type="entry name" value="WWE domain"/>
    <property type="match status" value="1"/>
</dbReference>
<dbReference type="EC" id="2.4.2.-" evidence="7"/>
<feature type="domain" description="WWE" evidence="10">
    <location>
        <begin position="1630"/>
        <end position="1706"/>
    </location>
</feature>
<dbReference type="Pfam" id="PF23085">
    <property type="entry name" value="RRM_PARP14_3"/>
    <property type="match status" value="2"/>
</dbReference>
<dbReference type="InterPro" id="IPR057046">
    <property type="entry name" value="PARP14_KH_4"/>
</dbReference>
<evidence type="ECO:0000313" key="13">
    <source>
        <dbReference type="Proteomes" id="UP000695026"/>
    </source>
</evidence>
<keyword evidence="13" id="KW-1185">Reference proteome</keyword>
<feature type="domain" description="Macro" evidence="12">
    <location>
        <begin position="1315"/>
        <end position="1486"/>
    </location>
</feature>
<comment type="subcellular location">
    <subcellularLocation>
        <location evidence="1">Nucleus</location>
    </subcellularLocation>
</comment>
<dbReference type="CDD" id="cd02907">
    <property type="entry name" value="Macro_Af1521_BAL-like"/>
    <property type="match status" value="1"/>
</dbReference>
<evidence type="ECO:0000256" key="7">
    <source>
        <dbReference type="RuleBase" id="RU362114"/>
    </source>
</evidence>
<dbReference type="PROSITE" id="PS50918">
    <property type="entry name" value="WWE"/>
    <property type="match status" value="1"/>
</dbReference>
<dbReference type="InterPro" id="IPR057047">
    <property type="entry name" value="PARP14_KH_5"/>
</dbReference>
<name>A0A9F3VZZ2_PYTBI</name>
<evidence type="ECO:0000256" key="1">
    <source>
        <dbReference type="ARBA" id="ARBA00004123"/>
    </source>
</evidence>
<dbReference type="SMART" id="SM00506">
    <property type="entry name" value="A1pp"/>
    <property type="match status" value="3"/>
</dbReference>
<dbReference type="Pfam" id="PF00644">
    <property type="entry name" value="PARP"/>
    <property type="match status" value="1"/>
</dbReference>
<dbReference type="InterPro" id="IPR043472">
    <property type="entry name" value="Macro_dom-like"/>
</dbReference>
<dbReference type="InterPro" id="IPR037197">
    <property type="entry name" value="WWE_dom_sf"/>
</dbReference>
<evidence type="ECO:0000256" key="9">
    <source>
        <dbReference type="SAM" id="MobiDB-lite"/>
    </source>
</evidence>
<dbReference type="InterPro" id="IPR052056">
    <property type="entry name" value="Mono-ARTD/PARP"/>
</dbReference>
<evidence type="ECO:0000313" key="14">
    <source>
        <dbReference type="RefSeq" id="XP_015743515.1"/>
    </source>
</evidence>
<protein>
    <recommendedName>
        <fullName evidence="7">Poly [ADP-ribose] polymerase</fullName>
        <shortName evidence="7">PARP</shortName>
        <ecNumber evidence="7">2.4.2.-</ecNumber>
    </recommendedName>
</protein>
<dbReference type="InterPro" id="IPR057051">
    <property type="entry name" value="PARP14_RPM_1"/>
</dbReference>
<evidence type="ECO:0000259" key="10">
    <source>
        <dbReference type="PROSITE" id="PS50918"/>
    </source>
</evidence>
<evidence type="ECO:0000256" key="5">
    <source>
        <dbReference type="ARBA" id="ARBA00023242"/>
    </source>
</evidence>
<feature type="domain" description="Macro" evidence="12">
    <location>
        <begin position="1096"/>
        <end position="1283"/>
    </location>
</feature>
<dbReference type="GO" id="GO:0005634">
    <property type="term" value="C:nucleus"/>
    <property type="evidence" value="ECO:0007669"/>
    <property type="project" value="UniProtKB-SubCell"/>
</dbReference>
<dbReference type="InterPro" id="IPR057045">
    <property type="entry name" value="PARP14_KH_3"/>
</dbReference>
<dbReference type="InterPro" id="IPR057048">
    <property type="entry name" value="PARP14_KH_6"/>
</dbReference>
<keyword evidence="3 7" id="KW-0808">Transferase</keyword>
<dbReference type="SUPFAM" id="SSF52949">
    <property type="entry name" value="Macro domain-like"/>
    <property type="match status" value="3"/>
</dbReference>
<dbReference type="OrthoDB" id="6133115at2759"/>
<dbReference type="Gene3D" id="3.30.720.50">
    <property type="match status" value="1"/>
</dbReference>
<dbReference type="Gene3D" id="3.40.220.10">
    <property type="entry name" value="Leucine Aminopeptidase, subunit E, domain 1"/>
    <property type="match status" value="3"/>
</dbReference>
<dbReference type="InterPro" id="IPR057049">
    <property type="entry name" value="PARP14_KH_8"/>
</dbReference>
<dbReference type="GO" id="GO:1990404">
    <property type="term" value="F:NAD+-protein mono-ADP-ribosyltransferase activity"/>
    <property type="evidence" value="ECO:0007669"/>
    <property type="project" value="TreeGrafter"/>
</dbReference>
<evidence type="ECO:0000256" key="2">
    <source>
        <dbReference type="ARBA" id="ARBA00022676"/>
    </source>
</evidence>
<gene>
    <name evidence="14" type="primary">LOC103064840</name>
</gene>
<dbReference type="InterPro" id="IPR004170">
    <property type="entry name" value="WWE_dom"/>
</dbReference>
<dbReference type="CDD" id="cd01439">
    <property type="entry name" value="TCCD_inducible_PARP_like"/>
    <property type="match status" value="1"/>
</dbReference>
<dbReference type="InterPro" id="IPR012677">
    <property type="entry name" value="Nucleotide-bd_a/b_plait_sf"/>
</dbReference>
<dbReference type="GO" id="GO:0070212">
    <property type="term" value="P:protein poly-ADP-ribosylation"/>
    <property type="evidence" value="ECO:0007669"/>
    <property type="project" value="TreeGrafter"/>
</dbReference>
<evidence type="ECO:0000256" key="4">
    <source>
        <dbReference type="ARBA" id="ARBA00023027"/>
    </source>
</evidence>
<keyword evidence="4 7" id="KW-0520">NAD</keyword>
<feature type="region of interest" description="Disordered" evidence="9">
    <location>
        <begin position="105"/>
        <end position="124"/>
    </location>
</feature>
<dbReference type="CDD" id="cd02903">
    <property type="entry name" value="Macro_BAL-like"/>
    <property type="match status" value="1"/>
</dbReference>
<dbReference type="Pfam" id="PF23251">
    <property type="entry name" value="KH_PARP14_4"/>
    <property type="match status" value="1"/>
</dbReference>
<evidence type="ECO:0000256" key="3">
    <source>
        <dbReference type="ARBA" id="ARBA00022679"/>
    </source>
</evidence>
<evidence type="ECO:0000256" key="8">
    <source>
        <dbReference type="SAM" id="Coils"/>
    </source>
</evidence>
<keyword evidence="8" id="KW-0175">Coiled coil</keyword>
<dbReference type="SUPFAM" id="SSF56399">
    <property type="entry name" value="ADP-ribosylation"/>
    <property type="match status" value="1"/>
</dbReference>
<dbReference type="GeneID" id="103064840"/>
<dbReference type="Pfam" id="PF23252">
    <property type="entry name" value="KH_PARP14_5"/>
    <property type="match status" value="1"/>
</dbReference>
<dbReference type="PROSITE" id="PS51059">
    <property type="entry name" value="PARP_CATALYTIC"/>
    <property type="match status" value="1"/>
</dbReference>
<dbReference type="Pfam" id="PF23248">
    <property type="entry name" value="KH_PARP14_2"/>
    <property type="match status" value="1"/>
</dbReference>
<dbReference type="Pfam" id="PF23253">
    <property type="entry name" value="KH_PARP14_6"/>
    <property type="match status" value="1"/>
</dbReference>
<feature type="domain" description="Macro" evidence="12">
    <location>
        <begin position="887"/>
        <end position="1074"/>
    </location>
</feature>
<evidence type="ECO:0000259" key="12">
    <source>
        <dbReference type="PROSITE" id="PS51154"/>
    </source>
</evidence>
<dbReference type="PANTHER" id="PTHR14453:SF89">
    <property type="entry name" value="PROTEIN MONO-ADP-RIBOSYLTRANSFERASE PARP14"/>
    <property type="match status" value="1"/>
</dbReference>
<organism evidence="13 14">
    <name type="scientific">Python bivittatus</name>
    <name type="common">Burmese python</name>
    <name type="synonym">Python molurus bivittatus</name>
    <dbReference type="NCBI Taxonomy" id="176946"/>
    <lineage>
        <taxon>Eukaryota</taxon>
        <taxon>Metazoa</taxon>
        <taxon>Chordata</taxon>
        <taxon>Craniata</taxon>
        <taxon>Vertebrata</taxon>
        <taxon>Euteleostomi</taxon>
        <taxon>Lepidosauria</taxon>
        <taxon>Squamata</taxon>
        <taxon>Bifurcata</taxon>
        <taxon>Unidentata</taxon>
        <taxon>Episquamata</taxon>
        <taxon>Toxicofera</taxon>
        <taxon>Serpentes</taxon>
        <taxon>Henophidia</taxon>
        <taxon>Pythonidae</taxon>
        <taxon>Python</taxon>
    </lineage>
</organism>
<keyword evidence="5" id="KW-0539">Nucleus</keyword>
<dbReference type="Pfam" id="PF23254">
    <property type="entry name" value="KH_PARP14_8"/>
    <property type="match status" value="1"/>
</dbReference>
<dbReference type="CDD" id="cd12547">
    <property type="entry name" value="RRM1_2_PAR10"/>
    <property type="match status" value="1"/>
</dbReference>
<dbReference type="GO" id="GO:0005737">
    <property type="term" value="C:cytoplasm"/>
    <property type="evidence" value="ECO:0007669"/>
    <property type="project" value="TreeGrafter"/>
</dbReference>
<dbReference type="Gene3D" id="3.30.70.330">
    <property type="match status" value="3"/>
</dbReference>
<proteinExistence type="inferred from homology"/>
<dbReference type="RefSeq" id="XP_015743515.1">
    <property type="nucleotide sequence ID" value="XM_015888029.2"/>
</dbReference>
<evidence type="ECO:0000256" key="6">
    <source>
        <dbReference type="ARBA" id="ARBA00024347"/>
    </source>
</evidence>
<dbReference type="Pfam" id="PF23222">
    <property type="entry name" value="RRM_PARP14_1"/>
    <property type="match status" value="1"/>
</dbReference>
<dbReference type="Pfam" id="PF01661">
    <property type="entry name" value="Macro"/>
    <property type="match status" value="3"/>
</dbReference>
<dbReference type="InterPro" id="IPR057050">
    <property type="entry name" value="RRM_PARP14_2"/>
</dbReference>
<dbReference type="InterPro" id="IPR034464">
    <property type="entry name" value="PAR10_RRM1_2"/>
</dbReference>
<feature type="domain" description="PARP catalytic" evidence="11">
    <location>
        <begin position="1715"/>
        <end position="1916"/>
    </location>
</feature>
<dbReference type="InterPro" id="IPR012317">
    <property type="entry name" value="Poly(ADP-ribose)pol_cat_dom"/>
</dbReference>
<keyword evidence="2 7" id="KW-0328">Glycosyltransferase</keyword>
<dbReference type="InterPro" id="IPR054596">
    <property type="entry name" value="PARP14_WWE"/>
</dbReference>
<dbReference type="InterPro" id="IPR057044">
    <property type="entry name" value="PARP14_KH_1"/>
</dbReference>
<comment type="similarity">
    <text evidence="6">Belongs to the ARTD/PARP family.</text>
</comment>
<dbReference type="GO" id="GO:0003714">
    <property type="term" value="F:transcription corepressor activity"/>
    <property type="evidence" value="ECO:0007669"/>
    <property type="project" value="TreeGrafter"/>
</dbReference>
<dbReference type="Gene3D" id="3.90.228.10">
    <property type="match status" value="1"/>
</dbReference>